<dbReference type="InterPro" id="IPR043129">
    <property type="entry name" value="ATPase_NBD"/>
</dbReference>
<dbReference type="STRING" id="1437875.CFRA_08850"/>
<dbReference type="Gene3D" id="3.30.420.40">
    <property type="match status" value="2"/>
</dbReference>
<dbReference type="InterPro" id="IPR050406">
    <property type="entry name" value="FGGY_Carb_Kinase"/>
</dbReference>
<evidence type="ECO:0000256" key="2">
    <source>
        <dbReference type="ARBA" id="ARBA00022629"/>
    </source>
</evidence>
<dbReference type="RefSeq" id="WP_075664329.1">
    <property type="nucleotide sequence ID" value="NZ_CP009247.1"/>
</dbReference>
<dbReference type="InterPro" id="IPR018484">
    <property type="entry name" value="FGGY_N"/>
</dbReference>
<keyword evidence="2" id="KW-0859">Xylose metabolism</keyword>
<dbReference type="OrthoDB" id="9805576at2"/>
<evidence type="ECO:0008006" key="9">
    <source>
        <dbReference type="Google" id="ProtNLM"/>
    </source>
</evidence>
<keyword evidence="2" id="KW-0119">Carbohydrate metabolism</keyword>
<dbReference type="PANTHER" id="PTHR43095">
    <property type="entry name" value="SUGAR KINASE"/>
    <property type="match status" value="1"/>
</dbReference>
<dbReference type="PIRSF" id="PIRSF000538">
    <property type="entry name" value="GlpK"/>
    <property type="match status" value="1"/>
</dbReference>
<dbReference type="SUPFAM" id="SSF53067">
    <property type="entry name" value="Actin-like ATPase domain"/>
    <property type="match status" value="2"/>
</dbReference>
<keyword evidence="3" id="KW-0808">Transferase</keyword>
<dbReference type="EMBL" id="CP009247">
    <property type="protein sequence ID" value="APT89339.1"/>
    <property type="molecule type" value="Genomic_DNA"/>
</dbReference>
<protein>
    <recommendedName>
        <fullName evidence="9">Sugar kinase</fullName>
    </recommendedName>
</protein>
<name>A0A1L7CU37_9CORY</name>
<dbReference type="InterPro" id="IPR000577">
    <property type="entry name" value="Carb_kinase_FGGY"/>
</dbReference>
<dbReference type="KEGG" id="cfk:CFRA_08850"/>
<dbReference type="Pfam" id="PF02782">
    <property type="entry name" value="FGGY_C"/>
    <property type="match status" value="1"/>
</dbReference>
<dbReference type="PANTHER" id="PTHR43095:SF5">
    <property type="entry name" value="XYLULOSE KINASE"/>
    <property type="match status" value="1"/>
</dbReference>
<proteinExistence type="inferred from homology"/>
<dbReference type="GO" id="GO:0042732">
    <property type="term" value="P:D-xylose metabolic process"/>
    <property type="evidence" value="ECO:0007669"/>
    <property type="project" value="UniProtKB-KW"/>
</dbReference>
<evidence type="ECO:0000259" key="6">
    <source>
        <dbReference type="Pfam" id="PF02782"/>
    </source>
</evidence>
<evidence type="ECO:0000259" key="5">
    <source>
        <dbReference type="Pfam" id="PF00370"/>
    </source>
</evidence>
<dbReference type="GO" id="GO:0016301">
    <property type="term" value="F:kinase activity"/>
    <property type="evidence" value="ECO:0007669"/>
    <property type="project" value="UniProtKB-KW"/>
</dbReference>
<evidence type="ECO:0000256" key="1">
    <source>
        <dbReference type="ARBA" id="ARBA00009156"/>
    </source>
</evidence>
<comment type="similarity">
    <text evidence="1">Belongs to the FGGY kinase family.</text>
</comment>
<dbReference type="InterPro" id="IPR018485">
    <property type="entry name" value="FGGY_C"/>
</dbReference>
<feature type="domain" description="Carbohydrate kinase FGGY N-terminal" evidence="5">
    <location>
        <begin position="3"/>
        <end position="231"/>
    </location>
</feature>
<evidence type="ECO:0000313" key="8">
    <source>
        <dbReference type="Proteomes" id="UP000185434"/>
    </source>
</evidence>
<reference evidence="7 8" key="1">
    <citation type="submission" date="2014-08" db="EMBL/GenBank/DDBJ databases">
        <title>Complete genome sequence of Corynebacterium frankenforstense ST18(T) (=DSM 45800(T)), isolated from raw cow milk.</title>
        <authorList>
            <person name="Ruckert C."/>
            <person name="Albersmeier A."/>
            <person name="Winkler A."/>
            <person name="Lipski A."/>
            <person name="Kalinowski J."/>
        </authorList>
    </citation>
    <scope>NUCLEOTIDE SEQUENCE [LARGE SCALE GENOMIC DNA]</scope>
    <source>
        <strain evidence="7 8">ST18</strain>
    </source>
</reference>
<evidence type="ECO:0000313" key="7">
    <source>
        <dbReference type="EMBL" id="APT89339.1"/>
    </source>
</evidence>
<keyword evidence="8" id="KW-1185">Reference proteome</keyword>
<sequence>MVVLALDLGTSGAKAALVDGRVLTAARHPYPTDTAPDGRSEQDPDDWLAAARAAVTEVLAAGPAPERMALTGQMQDVICLDAAGRPLGPAVLYDDTRAEPQARALAAELPDWAAVTGNEQNATSSAAVLRRLRETGDPRAAAATVLFSPAGYLAHELGCPAAVDSTTASTTGLMDLDARAWSPAVCAAAGVDPATLPAIADGPLGTTAAELLGLPAGLPVDLAPGDAAATTAGVVGLTPGDDYVYLGTSGWHARVVKRQTTQPGLVHRLAAGDAELRIAALTSAGATAAWARRAFLADATPEDADRLLTGRPRGFTGVLALPSLHGERFPVRDAGLGAALVGVHEDHGPAELYAAVLEGVALALSHSGLDSDAVLPVTGGGSHSRPWLEILADVTGRPVRAVSGTDAALLGAAGCTAAAEGEVIAPDPAAVASYRGVRARHRHLYDVLGELG</sequence>
<organism evidence="7 8">
    <name type="scientific">Corynebacterium frankenforstense DSM 45800</name>
    <dbReference type="NCBI Taxonomy" id="1437875"/>
    <lineage>
        <taxon>Bacteria</taxon>
        <taxon>Bacillati</taxon>
        <taxon>Actinomycetota</taxon>
        <taxon>Actinomycetes</taxon>
        <taxon>Mycobacteriales</taxon>
        <taxon>Corynebacteriaceae</taxon>
        <taxon>Corynebacterium</taxon>
    </lineage>
</organism>
<evidence type="ECO:0000256" key="4">
    <source>
        <dbReference type="ARBA" id="ARBA00022777"/>
    </source>
</evidence>
<keyword evidence="4" id="KW-0418">Kinase</keyword>
<dbReference type="AlphaFoldDB" id="A0A1L7CU37"/>
<feature type="domain" description="Carbohydrate kinase FGGY C-terminal" evidence="6">
    <location>
        <begin position="244"/>
        <end position="419"/>
    </location>
</feature>
<accession>A0A1L7CU37</accession>
<gene>
    <name evidence="7" type="ORF">CFRA_08850</name>
</gene>
<dbReference type="Pfam" id="PF00370">
    <property type="entry name" value="FGGY_N"/>
    <property type="match status" value="1"/>
</dbReference>
<dbReference type="Proteomes" id="UP000185434">
    <property type="component" value="Chromosome"/>
</dbReference>
<evidence type="ECO:0000256" key="3">
    <source>
        <dbReference type="ARBA" id="ARBA00022679"/>
    </source>
</evidence>